<comment type="function">
    <text evidence="4">Catalyzes the conversion of cyclic dehypoxanthine futalosine (cyclic DHFL) into 1,4-dihydroxy-6-naphthoate, a step in the biosynthesis of menaquinone (MK, vitamin K2).</text>
</comment>
<reference evidence="5 6" key="1">
    <citation type="submission" date="2022-04" db="EMBL/GenBank/DDBJ databases">
        <title>Genome diversity in the genus Frankia.</title>
        <authorList>
            <person name="Carlos-Shanley C."/>
            <person name="Hahn D."/>
        </authorList>
    </citation>
    <scope>NUCLEOTIDE SEQUENCE [LARGE SCALE GENOMIC DNA]</scope>
    <source>
        <strain evidence="5 6">Ag45/Mut15</strain>
    </source>
</reference>
<gene>
    <name evidence="4" type="primary">mqnD</name>
    <name evidence="5" type="ORF">MXD59_01445</name>
</gene>
<keyword evidence="3 4" id="KW-0456">Lyase</keyword>
<evidence type="ECO:0000256" key="4">
    <source>
        <dbReference type="HAMAP-Rule" id="MF_00996"/>
    </source>
</evidence>
<evidence type="ECO:0000256" key="1">
    <source>
        <dbReference type="ARBA" id="ARBA00004863"/>
    </source>
</evidence>
<keyword evidence="6" id="KW-1185">Reference proteome</keyword>
<proteinExistence type="inferred from homology"/>
<comment type="catalytic activity">
    <reaction evidence="4">
        <text>cyclic dehypoxanthinylfutalosinate = 1,4-dihydroxy-6-naphthoate + dihydroxyacetone</text>
        <dbReference type="Rhea" id="RHEA:33087"/>
        <dbReference type="ChEBI" id="CHEBI:16016"/>
        <dbReference type="ChEBI" id="CHEBI:64254"/>
        <dbReference type="ChEBI" id="CHEBI:64270"/>
        <dbReference type="EC" id="4.1.99.29"/>
    </reaction>
</comment>
<protein>
    <recommendedName>
        <fullName evidence="4">1,4-dihydroxy-6-naphtoate synthase</fullName>
        <ecNumber evidence="4">4.1.99.29</ecNumber>
    </recommendedName>
    <alternativeName>
        <fullName evidence="4">Menaquinone biosynthetic enzyme MqnD</fullName>
    </alternativeName>
</protein>
<dbReference type="SUPFAM" id="SSF53850">
    <property type="entry name" value="Periplasmic binding protein-like II"/>
    <property type="match status" value="1"/>
</dbReference>
<dbReference type="InterPro" id="IPR030869">
    <property type="entry name" value="MqnD"/>
</dbReference>
<dbReference type="RefSeq" id="WP_248823109.1">
    <property type="nucleotide sequence ID" value="NZ_JALKFT010000001.1"/>
</dbReference>
<comment type="similarity">
    <text evidence="4">Belongs to the MqnA/MqnD family. MqnD subfamily.</text>
</comment>
<dbReference type="EC" id="4.1.99.29" evidence="4"/>
<organism evidence="5 6">
    <name type="scientific">Frankia umida</name>
    <dbReference type="NCBI Taxonomy" id="573489"/>
    <lineage>
        <taxon>Bacteria</taxon>
        <taxon>Bacillati</taxon>
        <taxon>Actinomycetota</taxon>
        <taxon>Actinomycetes</taxon>
        <taxon>Frankiales</taxon>
        <taxon>Frankiaceae</taxon>
        <taxon>Frankia</taxon>
    </lineage>
</organism>
<dbReference type="PANTHER" id="PTHR37167:SF1">
    <property type="entry name" value="1,4-DIHYDROXY-6-NAPHTOATE SYNTHASE"/>
    <property type="match status" value="1"/>
</dbReference>
<keyword evidence="2 4" id="KW-0474">Menaquinone biosynthesis</keyword>
<evidence type="ECO:0000256" key="3">
    <source>
        <dbReference type="ARBA" id="ARBA00023239"/>
    </source>
</evidence>
<evidence type="ECO:0000256" key="2">
    <source>
        <dbReference type="ARBA" id="ARBA00022428"/>
    </source>
</evidence>
<dbReference type="InterPro" id="IPR003773">
    <property type="entry name" value="Menaquinone_biosynth"/>
</dbReference>
<feature type="binding site" evidence="4">
    <location>
        <begin position="69"/>
        <end position="71"/>
    </location>
    <ligand>
        <name>substrate</name>
    </ligand>
</feature>
<accession>A0ABT0JSC8</accession>
<dbReference type="Proteomes" id="UP001201873">
    <property type="component" value="Unassembled WGS sequence"/>
</dbReference>
<name>A0ABT0JSC8_9ACTN</name>
<dbReference type="Pfam" id="PF02621">
    <property type="entry name" value="VitK2_biosynth"/>
    <property type="match status" value="1"/>
</dbReference>
<dbReference type="EMBL" id="JALKFT010000001">
    <property type="protein sequence ID" value="MCK9874460.1"/>
    <property type="molecule type" value="Genomic_DNA"/>
</dbReference>
<dbReference type="Gene3D" id="3.40.190.10">
    <property type="entry name" value="Periplasmic binding protein-like II"/>
    <property type="match status" value="2"/>
</dbReference>
<evidence type="ECO:0000313" key="5">
    <source>
        <dbReference type="EMBL" id="MCK9874460.1"/>
    </source>
</evidence>
<comment type="caution">
    <text evidence="5">The sequence shown here is derived from an EMBL/GenBank/DDBJ whole genome shotgun (WGS) entry which is preliminary data.</text>
</comment>
<feature type="binding site" evidence="4">
    <location>
        <begin position="120"/>
        <end position="121"/>
    </location>
    <ligand>
        <name>substrate</name>
    </ligand>
</feature>
<evidence type="ECO:0000313" key="6">
    <source>
        <dbReference type="Proteomes" id="UP001201873"/>
    </source>
</evidence>
<feature type="active site" description="Proton acceptor" evidence="4">
    <location>
        <position position="161"/>
    </location>
</feature>
<sequence length="284" mass="30331">MSVDTQPGTNRPGQPRPLSLAISPCPNDTFSFHALLHGQVTDAPAVTVTYADIDVLNGRAERRLDDLVKVSYAALPWLLADYQLLTSGGALGRGCGPLVLTAGRTDLRGARVAIPGTRTTAYLLFRLWAAGVDLAAIDVLPFEQIMPAVRAGRYDAGLVIHESRFTYPSYGLTAVADLGDWWEGRTSLPIPLGAILARRGLDGPALSAVVRDSVARAFADPSASHEYVLAHAQEMESDVVEAHIKLYVNEFSLDLGDEGFAAVEALLARAAAADLVPHLAQPLR</sequence>
<dbReference type="CDD" id="cd13635">
    <property type="entry name" value="PBP2_Ttha1568_Mqnd"/>
    <property type="match status" value="1"/>
</dbReference>
<dbReference type="HAMAP" id="MF_00996">
    <property type="entry name" value="MqnD"/>
    <property type="match status" value="1"/>
</dbReference>
<dbReference type="PANTHER" id="PTHR37167">
    <property type="entry name" value="1,4-DIHYDROXY-6-NAPHTOATE SYNTHASE"/>
    <property type="match status" value="1"/>
</dbReference>
<comment type="pathway">
    <text evidence="1 4">Quinol/quinone metabolism; menaquinone biosynthesis.</text>
</comment>